<feature type="transmembrane region" description="Helical" evidence="9">
    <location>
        <begin position="317"/>
        <end position="336"/>
    </location>
</feature>
<evidence type="ECO:0000256" key="7">
    <source>
        <dbReference type="ARBA" id="ARBA00023065"/>
    </source>
</evidence>
<name>A0AAT9LDR0_9FIRM</name>
<dbReference type="KEGG" id="fcz:IMF26_03770"/>
<comment type="similarity">
    <text evidence="2">Belongs to the TrkH potassium transport family.</text>
</comment>
<feature type="transmembrane region" description="Helical" evidence="9">
    <location>
        <begin position="53"/>
        <end position="75"/>
    </location>
</feature>
<feature type="transmembrane region" description="Helical" evidence="9">
    <location>
        <begin position="113"/>
        <end position="134"/>
    </location>
</feature>
<feature type="transmembrane region" description="Helical" evidence="9">
    <location>
        <begin position="391"/>
        <end position="415"/>
    </location>
</feature>
<feature type="transmembrane region" description="Helical" evidence="9">
    <location>
        <begin position="164"/>
        <end position="182"/>
    </location>
</feature>
<dbReference type="GO" id="GO:0008324">
    <property type="term" value="F:monoatomic cation transmembrane transporter activity"/>
    <property type="evidence" value="ECO:0007669"/>
    <property type="project" value="InterPro"/>
</dbReference>
<protein>
    <submittedName>
        <fullName evidence="10">TrkH family potassium uptake protein</fullName>
    </submittedName>
</protein>
<evidence type="ECO:0000256" key="2">
    <source>
        <dbReference type="ARBA" id="ARBA00009137"/>
    </source>
</evidence>
<dbReference type="GO" id="GO:0030001">
    <property type="term" value="P:metal ion transport"/>
    <property type="evidence" value="ECO:0007669"/>
    <property type="project" value="UniProtKB-ARBA"/>
</dbReference>
<evidence type="ECO:0000256" key="8">
    <source>
        <dbReference type="ARBA" id="ARBA00023136"/>
    </source>
</evidence>
<dbReference type="AlphaFoldDB" id="A0AAT9LDR0"/>
<feature type="transmembrane region" description="Helical" evidence="9">
    <location>
        <begin position="448"/>
        <end position="472"/>
    </location>
</feature>
<evidence type="ECO:0000256" key="4">
    <source>
        <dbReference type="ARBA" id="ARBA00022475"/>
    </source>
</evidence>
<dbReference type="PANTHER" id="PTHR32024">
    <property type="entry name" value="TRK SYSTEM POTASSIUM UPTAKE PROTEIN TRKG-RELATED"/>
    <property type="match status" value="1"/>
</dbReference>
<keyword evidence="5 9" id="KW-0812">Transmembrane</keyword>
<comment type="subcellular location">
    <subcellularLocation>
        <location evidence="1">Cell membrane</location>
        <topology evidence="1">Multi-pass membrane protein</topology>
    </subcellularLocation>
</comment>
<keyword evidence="6 9" id="KW-1133">Transmembrane helix</keyword>
<evidence type="ECO:0000256" key="5">
    <source>
        <dbReference type="ARBA" id="ARBA00022692"/>
    </source>
</evidence>
<reference evidence="10" key="1">
    <citation type="submission" date="2020-10" db="EMBL/GenBank/DDBJ databases">
        <authorList>
            <person name="Kadnikov V."/>
            <person name="Beletsky A.V."/>
            <person name="Mardanov A.V."/>
            <person name="Karnachuk O.V."/>
            <person name="Ravin N.V."/>
        </authorList>
    </citation>
    <scope>NUCLEOTIDE SEQUENCE</scope>
    <source>
        <strain evidence="10">Bu02</strain>
    </source>
</reference>
<dbReference type="GO" id="GO:0005886">
    <property type="term" value="C:plasma membrane"/>
    <property type="evidence" value="ECO:0007669"/>
    <property type="project" value="UniProtKB-SubCell"/>
</dbReference>
<evidence type="ECO:0000256" key="3">
    <source>
        <dbReference type="ARBA" id="ARBA00022448"/>
    </source>
</evidence>
<dbReference type="PANTHER" id="PTHR32024:SF2">
    <property type="entry name" value="TRK SYSTEM POTASSIUM UPTAKE PROTEIN TRKG-RELATED"/>
    <property type="match status" value="1"/>
</dbReference>
<dbReference type="Pfam" id="PF02386">
    <property type="entry name" value="TrkH"/>
    <property type="match status" value="1"/>
</dbReference>
<dbReference type="EMBL" id="CP062796">
    <property type="protein sequence ID" value="QUL99184.1"/>
    <property type="molecule type" value="Genomic_DNA"/>
</dbReference>
<feature type="transmembrane region" description="Helical" evidence="9">
    <location>
        <begin position="218"/>
        <end position="243"/>
    </location>
</feature>
<feature type="transmembrane region" description="Helical" evidence="9">
    <location>
        <begin position="194"/>
        <end position="212"/>
    </location>
</feature>
<organism evidence="10">
    <name type="scientific">Candidatus Fermentithermobacillus carboniphilus</name>
    <dbReference type="NCBI Taxonomy" id="3085328"/>
    <lineage>
        <taxon>Bacteria</taxon>
        <taxon>Bacillati</taxon>
        <taxon>Bacillota</taxon>
        <taxon>Candidatus Fermentithermobacillia</taxon>
        <taxon>Candidatus Fermentithermobacillales</taxon>
        <taxon>Candidatus Fermentithermobacillaceae</taxon>
        <taxon>Candidatus Fermentithermobacillus</taxon>
    </lineage>
</organism>
<evidence type="ECO:0000256" key="9">
    <source>
        <dbReference type="SAM" id="Phobius"/>
    </source>
</evidence>
<gene>
    <name evidence="10" type="ORF">IMF26_03770</name>
</gene>
<dbReference type="InterPro" id="IPR003445">
    <property type="entry name" value="Cat_transpt"/>
</dbReference>
<feature type="transmembrane region" description="Helical" evidence="9">
    <location>
        <begin position="20"/>
        <end position="41"/>
    </location>
</feature>
<keyword evidence="4" id="KW-1003">Cell membrane</keyword>
<evidence type="ECO:0000256" key="1">
    <source>
        <dbReference type="ARBA" id="ARBA00004651"/>
    </source>
</evidence>
<evidence type="ECO:0000313" key="10">
    <source>
        <dbReference type="EMBL" id="QUL99184.1"/>
    </source>
</evidence>
<proteinExistence type="inferred from homology"/>
<feature type="transmembrane region" description="Helical" evidence="9">
    <location>
        <begin position="81"/>
        <end position="101"/>
    </location>
</feature>
<keyword evidence="7" id="KW-0406">Ion transport</keyword>
<feature type="transmembrane region" description="Helical" evidence="9">
    <location>
        <begin position="263"/>
        <end position="285"/>
    </location>
</feature>
<keyword evidence="8 9" id="KW-0472">Membrane</keyword>
<reference evidence="10" key="2">
    <citation type="journal article" date="2023" name="Biology">
        <title>Prokaryotic Life Associated with Coal-Fire Gas Vents Revealed by Metagenomics.</title>
        <authorList>
            <person name="Kadnikov V.V."/>
            <person name="Mardanov A.V."/>
            <person name="Beletsky A.V."/>
            <person name="Karnachuk O.V."/>
            <person name="Ravin N.V."/>
        </authorList>
    </citation>
    <scope>NUCLEOTIDE SEQUENCE</scope>
    <source>
        <strain evidence="10">Bu02</strain>
    </source>
</reference>
<accession>A0AAT9LDR0</accession>
<sequence length="477" mass="52447">MGGLMLIPAVTALVFGEWPSLFDFLIGSSLSFCVGFIFLLIGRPSQRGLTWMLGFTVAAFSWLVLMFLAAVPYYLSGHWGAFVDALFDVMSGFTTTGVVLVQDLDHIPNSINMWRHILTYLGGQGMVVLALTVLSKGLPGAFKLYVGEAKDERLMPSVGQTARAIWFISVVWLIVGTVALWLSGLAIGLKPVRAFLHGLWIFMGAWSTGGFAPQSQNIMYYHSFLLEAVTVPIMIAGSFNFGLHFAIWTGKRSEIYRNLETRVFFVTLSLFTLVGFLSTVTAGVYSDALSLARRIVYQFISAQTTTGFSNIFPQQFVYHWPTVVLLAMTLAMLFGGSASSTAGGFKGVRVGVVAKAIRMEVRKLMAPESAVIVEKVHMGQDSPLEDRNVKVAALIILLYIVIFTIGTVAGVAYGYPLPMAIFEAGSVTGNVGLSSGLTSPLMPWPLKILYILMMWMARLEFMSVFVFFAILWRFGRR</sequence>
<keyword evidence="3" id="KW-0813">Transport</keyword>
<evidence type="ECO:0000256" key="6">
    <source>
        <dbReference type="ARBA" id="ARBA00022989"/>
    </source>
</evidence>